<dbReference type="AlphaFoldDB" id="A0A0C9SET5"/>
<sequence length="113" mass="12004">MQIGVVTGLLRGLGPTLAAAEVAAAAEAAAQVAACYQPAEHKQCLAPATGEHEVGVDVFLAKLLSHVQTQGAIVVIDVALGQVREDRVRPVDVLKFICCFWVVWILVRVIFEG</sequence>
<organism evidence="2">
    <name type="scientific">Amblyomma americanum</name>
    <name type="common">Lone star tick</name>
    <dbReference type="NCBI Taxonomy" id="6943"/>
    <lineage>
        <taxon>Eukaryota</taxon>
        <taxon>Metazoa</taxon>
        <taxon>Ecdysozoa</taxon>
        <taxon>Arthropoda</taxon>
        <taxon>Chelicerata</taxon>
        <taxon>Arachnida</taxon>
        <taxon>Acari</taxon>
        <taxon>Parasitiformes</taxon>
        <taxon>Ixodida</taxon>
        <taxon>Ixodoidea</taxon>
        <taxon>Ixodidae</taxon>
        <taxon>Amblyomminae</taxon>
        <taxon>Amblyomma</taxon>
    </lineage>
</organism>
<accession>A0A0C9SET5</accession>
<evidence type="ECO:0000313" key="2">
    <source>
        <dbReference type="EMBL" id="JAG91868.1"/>
    </source>
</evidence>
<name>A0A0C9SET5_AMBAM</name>
<proteinExistence type="evidence at transcript level"/>
<evidence type="ECO:0000256" key="1">
    <source>
        <dbReference type="SAM" id="SignalP"/>
    </source>
</evidence>
<protein>
    <submittedName>
        <fullName evidence="2">Putative secreted protein</fullName>
    </submittedName>
</protein>
<keyword evidence="1" id="KW-0732">Signal</keyword>
<feature type="signal peptide" evidence="1">
    <location>
        <begin position="1"/>
        <end position="18"/>
    </location>
</feature>
<feature type="chain" id="PRO_5002203475" evidence="1">
    <location>
        <begin position="19"/>
        <end position="113"/>
    </location>
</feature>
<dbReference type="EMBL" id="GBZX01000872">
    <property type="protein sequence ID" value="JAG91868.1"/>
    <property type="molecule type" value="mRNA"/>
</dbReference>
<reference evidence="2" key="1">
    <citation type="journal article" date="2015" name="PLoS ONE">
        <title>An Insight into the Sialome of the Lone Star Tick, Amblyomma americanum, with a Glimpse on Its Time Dependent Gene Expression.</title>
        <authorList>
            <person name="Karim S."/>
            <person name="Ribeiro J.M."/>
        </authorList>
    </citation>
    <scope>NUCLEOTIDE SEQUENCE</scope>
    <source>
        <tissue evidence="2">Salivary gland</tissue>
    </source>
</reference>